<gene>
    <name evidence="6" type="ORF">H9977_10560</name>
</gene>
<evidence type="ECO:0000256" key="1">
    <source>
        <dbReference type="ARBA" id="ARBA00006576"/>
    </source>
</evidence>
<evidence type="ECO:0000256" key="4">
    <source>
        <dbReference type="ARBA" id="ARBA00022833"/>
    </source>
</evidence>
<evidence type="ECO:0000259" key="5">
    <source>
        <dbReference type="PROSITE" id="PS51747"/>
    </source>
</evidence>
<dbReference type="InterPro" id="IPR016193">
    <property type="entry name" value="Cytidine_deaminase-like"/>
</dbReference>
<dbReference type="Proteomes" id="UP000886740">
    <property type="component" value="Unassembled WGS sequence"/>
</dbReference>
<dbReference type="AlphaFoldDB" id="A0A9D1XAI1"/>
<dbReference type="PROSITE" id="PS00903">
    <property type="entry name" value="CYT_DCMP_DEAMINASES_1"/>
    <property type="match status" value="1"/>
</dbReference>
<accession>A0A9D1XAI1</accession>
<dbReference type="GO" id="GO:0047974">
    <property type="term" value="F:guanosine deaminase activity"/>
    <property type="evidence" value="ECO:0007669"/>
    <property type="project" value="TreeGrafter"/>
</dbReference>
<proteinExistence type="inferred from homology"/>
<dbReference type="CDD" id="cd01285">
    <property type="entry name" value="nucleoside_deaminase"/>
    <property type="match status" value="1"/>
</dbReference>
<evidence type="ECO:0000313" key="6">
    <source>
        <dbReference type="EMBL" id="HIX75457.1"/>
    </source>
</evidence>
<dbReference type="Pfam" id="PF00383">
    <property type="entry name" value="dCMP_cyt_deam_1"/>
    <property type="match status" value="1"/>
</dbReference>
<dbReference type="PANTHER" id="PTHR11079:SF161">
    <property type="entry name" value="CMP_DCMP-TYPE DEAMINASE DOMAIN-CONTAINING PROTEIN"/>
    <property type="match status" value="1"/>
</dbReference>
<evidence type="ECO:0000313" key="7">
    <source>
        <dbReference type="Proteomes" id="UP000886740"/>
    </source>
</evidence>
<dbReference type="FunFam" id="3.40.140.10:FF:000011">
    <property type="entry name" value="tRNA-specific adenosine deaminase"/>
    <property type="match status" value="1"/>
</dbReference>
<dbReference type="GO" id="GO:0008270">
    <property type="term" value="F:zinc ion binding"/>
    <property type="evidence" value="ECO:0007669"/>
    <property type="project" value="InterPro"/>
</dbReference>
<dbReference type="GO" id="GO:0006152">
    <property type="term" value="P:purine nucleoside catabolic process"/>
    <property type="evidence" value="ECO:0007669"/>
    <property type="project" value="TreeGrafter"/>
</dbReference>
<dbReference type="EMBL" id="DXEL01000071">
    <property type="protein sequence ID" value="HIX75457.1"/>
    <property type="molecule type" value="Genomic_DNA"/>
</dbReference>
<keyword evidence="2" id="KW-0479">Metal-binding</keyword>
<sequence>MTKEELMRQAIELSIQNVAAGGGPFGAVIARNGEIVATGTNRVTANMDPTAHAEVSAIRAAAAKLGTFDLSGCEIYTSCEPCPMCLGAIYWARLDRIYYGNNQHDAAAIGFDDAFIYEELAVSPAERRLKMEALLPDEAIAAFDAWRDKEDKVPY</sequence>
<evidence type="ECO:0000256" key="3">
    <source>
        <dbReference type="ARBA" id="ARBA00022801"/>
    </source>
</evidence>
<feature type="domain" description="CMP/dCMP-type deaminase" evidence="5">
    <location>
        <begin position="1"/>
        <end position="112"/>
    </location>
</feature>
<dbReference type="SUPFAM" id="SSF53927">
    <property type="entry name" value="Cytidine deaminase-like"/>
    <property type="match status" value="1"/>
</dbReference>
<dbReference type="InterPro" id="IPR002125">
    <property type="entry name" value="CMP_dCMP_dom"/>
</dbReference>
<protein>
    <submittedName>
        <fullName evidence="6">Nucleoside deaminase</fullName>
    </submittedName>
</protein>
<keyword evidence="4" id="KW-0862">Zinc</keyword>
<dbReference type="Gene3D" id="3.40.140.10">
    <property type="entry name" value="Cytidine Deaminase, domain 2"/>
    <property type="match status" value="1"/>
</dbReference>
<reference evidence="6" key="2">
    <citation type="submission" date="2021-04" db="EMBL/GenBank/DDBJ databases">
        <authorList>
            <person name="Gilroy R."/>
        </authorList>
    </citation>
    <scope>NUCLEOTIDE SEQUENCE</scope>
    <source>
        <strain evidence="6">ChiGjej6B6-14162</strain>
    </source>
</reference>
<comment type="similarity">
    <text evidence="1">Belongs to the cytidine and deoxycytidylate deaminase family.</text>
</comment>
<dbReference type="PANTHER" id="PTHR11079">
    <property type="entry name" value="CYTOSINE DEAMINASE FAMILY MEMBER"/>
    <property type="match status" value="1"/>
</dbReference>
<organism evidence="6 7">
    <name type="scientific">Candidatus Parabacteroides intestinipullorum</name>
    <dbReference type="NCBI Taxonomy" id="2838723"/>
    <lineage>
        <taxon>Bacteria</taxon>
        <taxon>Pseudomonadati</taxon>
        <taxon>Bacteroidota</taxon>
        <taxon>Bacteroidia</taxon>
        <taxon>Bacteroidales</taxon>
        <taxon>Tannerellaceae</taxon>
        <taxon>Parabacteroides</taxon>
    </lineage>
</organism>
<comment type="caution">
    <text evidence="6">The sequence shown here is derived from an EMBL/GenBank/DDBJ whole genome shotgun (WGS) entry which is preliminary data.</text>
</comment>
<dbReference type="InterPro" id="IPR016192">
    <property type="entry name" value="APOBEC/CMP_deaminase_Zn-bd"/>
</dbReference>
<evidence type="ECO:0000256" key="2">
    <source>
        <dbReference type="ARBA" id="ARBA00022723"/>
    </source>
</evidence>
<keyword evidence="3" id="KW-0378">Hydrolase</keyword>
<reference evidence="6" key="1">
    <citation type="journal article" date="2021" name="PeerJ">
        <title>Extensive microbial diversity within the chicken gut microbiome revealed by metagenomics and culture.</title>
        <authorList>
            <person name="Gilroy R."/>
            <person name="Ravi A."/>
            <person name="Getino M."/>
            <person name="Pursley I."/>
            <person name="Horton D.L."/>
            <person name="Alikhan N.F."/>
            <person name="Baker D."/>
            <person name="Gharbi K."/>
            <person name="Hall N."/>
            <person name="Watson M."/>
            <person name="Adriaenssens E.M."/>
            <person name="Foster-Nyarko E."/>
            <person name="Jarju S."/>
            <person name="Secka A."/>
            <person name="Antonio M."/>
            <person name="Oren A."/>
            <person name="Chaudhuri R.R."/>
            <person name="La Ragione R."/>
            <person name="Hildebrand F."/>
            <person name="Pallen M.J."/>
        </authorList>
    </citation>
    <scope>NUCLEOTIDE SEQUENCE</scope>
    <source>
        <strain evidence="6">ChiGjej6B6-14162</strain>
    </source>
</reference>
<dbReference type="PROSITE" id="PS51747">
    <property type="entry name" value="CYT_DCMP_DEAMINASES_2"/>
    <property type="match status" value="1"/>
</dbReference>
<name>A0A9D1XAI1_9BACT</name>